<gene>
    <name evidence="1" type="ORF">Zmor_008758</name>
</gene>
<dbReference type="Proteomes" id="UP001168821">
    <property type="component" value="Unassembled WGS sequence"/>
</dbReference>
<reference evidence="1" key="1">
    <citation type="journal article" date="2023" name="G3 (Bethesda)">
        <title>Whole genome assemblies of Zophobas morio and Tenebrio molitor.</title>
        <authorList>
            <person name="Kaur S."/>
            <person name="Stinson S.A."/>
            <person name="diCenzo G.C."/>
        </authorList>
    </citation>
    <scope>NUCLEOTIDE SEQUENCE</scope>
    <source>
        <strain evidence="1">QUZm001</strain>
    </source>
</reference>
<name>A0AA38M0P5_9CUCU</name>
<sequence length="286" mass="33488">MISNYRLKKGDVKDGEMVYRENKMRYNFYNAIDRYIIGDNKEDDNKLLKLINDLLSSQDEINKVVSDEAFELLVDKKYNNNENLKYIQKYYAEPGAEQMFVSNPDNYINLIIAANKKDQRQRMIYKPLHEKFTEFMNLVRSVYTPTIDDLFNNFELLSKVKNILASKNSSNLIDKFKKINYEFNDNYETQAEINRNKKFADLVFENELINVIGITTTAPQQLIVGGKKKMLFTEYQVDYEIIDEVSKSSTAELINASILSGRILYCGDYRQIQPQDNLSTHALYKE</sequence>
<protein>
    <submittedName>
        <fullName evidence="1">Uncharacterized protein</fullName>
    </submittedName>
</protein>
<evidence type="ECO:0000313" key="1">
    <source>
        <dbReference type="EMBL" id="KAJ3618746.1"/>
    </source>
</evidence>
<organism evidence="1 2">
    <name type="scientific">Zophobas morio</name>
    <dbReference type="NCBI Taxonomy" id="2755281"/>
    <lineage>
        <taxon>Eukaryota</taxon>
        <taxon>Metazoa</taxon>
        <taxon>Ecdysozoa</taxon>
        <taxon>Arthropoda</taxon>
        <taxon>Hexapoda</taxon>
        <taxon>Insecta</taxon>
        <taxon>Pterygota</taxon>
        <taxon>Neoptera</taxon>
        <taxon>Endopterygota</taxon>
        <taxon>Coleoptera</taxon>
        <taxon>Polyphaga</taxon>
        <taxon>Cucujiformia</taxon>
        <taxon>Tenebrionidae</taxon>
        <taxon>Zophobas</taxon>
    </lineage>
</organism>
<evidence type="ECO:0000313" key="2">
    <source>
        <dbReference type="Proteomes" id="UP001168821"/>
    </source>
</evidence>
<dbReference type="AlphaFoldDB" id="A0AA38M0P5"/>
<comment type="caution">
    <text evidence="1">The sequence shown here is derived from an EMBL/GenBank/DDBJ whole genome shotgun (WGS) entry which is preliminary data.</text>
</comment>
<proteinExistence type="predicted"/>
<accession>A0AA38M0P5</accession>
<dbReference type="EMBL" id="JALNTZ010002296">
    <property type="protein sequence ID" value="KAJ3618746.1"/>
    <property type="molecule type" value="Genomic_DNA"/>
</dbReference>
<keyword evidence="2" id="KW-1185">Reference proteome</keyword>